<protein>
    <submittedName>
        <fullName evidence="1">Uncharacterized protein</fullName>
    </submittedName>
</protein>
<dbReference type="RefSeq" id="WP_072718153.1">
    <property type="nucleotide sequence ID" value="NZ_LN889782.1"/>
</dbReference>
<dbReference type="AlphaFoldDB" id="A0A1J1LFP7"/>
<dbReference type="Proteomes" id="UP000184315">
    <property type="component" value="Unassembled WGS sequence"/>
</dbReference>
<dbReference type="OrthoDB" id="495562at2"/>
<name>A0A1J1LFP7_9CYAN</name>
<sequence length="79" mass="8927">MSNAICPCCSSTLLRHIRPAGIYWYCSHCHQEMPNLSQSFRVKAKAKISLSLVEKPSKFSPDYINLSNQKAWLRVANSA</sequence>
<evidence type="ECO:0000313" key="1">
    <source>
        <dbReference type="EMBL" id="CUR31272.1"/>
    </source>
</evidence>
<gene>
    <name evidence="1" type="ORF">PL9214290863</name>
</gene>
<dbReference type="STRING" id="671072.PL9214290863"/>
<reference evidence="2" key="1">
    <citation type="submission" date="2015-10" db="EMBL/GenBank/DDBJ databases">
        <authorList>
            <person name="Regsiter A."/>
            <person name="william w."/>
        </authorList>
    </citation>
    <scope>NUCLEOTIDE SEQUENCE [LARGE SCALE GENOMIC DNA]</scope>
</reference>
<accession>A0A1J1LFP7</accession>
<dbReference type="EMBL" id="CZDF01000132">
    <property type="protein sequence ID" value="CUR31272.1"/>
    <property type="molecule type" value="Genomic_DNA"/>
</dbReference>
<proteinExistence type="predicted"/>
<organism evidence="1 2">
    <name type="scientific">Planktothrix tepida PCC 9214</name>
    <dbReference type="NCBI Taxonomy" id="671072"/>
    <lineage>
        <taxon>Bacteria</taxon>
        <taxon>Bacillati</taxon>
        <taxon>Cyanobacteriota</taxon>
        <taxon>Cyanophyceae</taxon>
        <taxon>Oscillatoriophycideae</taxon>
        <taxon>Oscillatoriales</taxon>
        <taxon>Microcoleaceae</taxon>
        <taxon>Planktothrix</taxon>
    </lineage>
</organism>
<keyword evidence="2" id="KW-1185">Reference proteome</keyword>
<evidence type="ECO:0000313" key="2">
    <source>
        <dbReference type="Proteomes" id="UP000184315"/>
    </source>
</evidence>